<comment type="similarity">
    <text evidence="1">Belongs to the TfdA dioxygenase family.</text>
</comment>
<dbReference type="SUPFAM" id="SSF51197">
    <property type="entry name" value="Clavaminate synthase-like"/>
    <property type="match status" value="1"/>
</dbReference>
<name>A0ABS1V203_9PROT</name>
<evidence type="ECO:0000256" key="4">
    <source>
        <dbReference type="ARBA" id="ARBA00023002"/>
    </source>
</evidence>
<comment type="caution">
    <text evidence="7">The sequence shown here is derived from an EMBL/GenBank/DDBJ whole genome shotgun (WGS) entry which is preliminary data.</text>
</comment>
<sequence length="301" mass="33854">MSEDAITAGGLRLTPLHPAFAARAEGLDLRRPLAPAQVAAVNAAMDRHAVLVFPNQPFIDDEQLAFGRQFGEIEETPTLVDQARRRLADNQVNDISNLGADGQILAADDRRRMFNLGNLLWHSDSSFKPTPAHWSMLSARVIPPEGGETEFADMRAAWDALPDKMKARIRDLVTEHSLIYSRSLLGFEAFTPEEIERCTPVPQRLVRRHPGSGRLSLYLSAHIGAIQGWPRPEAMALIRDLTEFATQPRFVYSHPWSVGDLVVWDNRCTMHRGRPYEDKVYPRDMRRVTLKDCAPTLEQAA</sequence>
<dbReference type="InterPro" id="IPR042098">
    <property type="entry name" value="TauD-like_sf"/>
</dbReference>
<dbReference type="InterPro" id="IPR051178">
    <property type="entry name" value="TfdA_dioxygenase"/>
</dbReference>
<organism evidence="7 8">
    <name type="scientific">Belnapia mucosa</name>
    <dbReference type="NCBI Taxonomy" id="2804532"/>
    <lineage>
        <taxon>Bacteria</taxon>
        <taxon>Pseudomonadati</taxon>
        <taxon>Pseudomonadota</taxon>
        <taxon>Alphaproteobacteria</taxon>
        <taxon>Acetobacterales</taxon>
        <taxon>Roseomonadaceae</taxon>
        <taxon>Belnapia</taxon>
    </lineage>
</organism>
<keyword evidence="5" id="KW-0408">Iron</keyword>
<dbReference type="Proteomes" id="UP000606490">
    <property type="component" value="Unassembled WGS sequence"/>
</dbReference>
<evidence type="ECO:0000256" key="2">
    <source>
        <dbReference type="ARBA" id="ARBA00022723"/>
    </source>
</evidence>
<keyword evidence="8" id="KW-1185">Reference proteome</keyword>
<dbReference type="EMBL" id="JAEUXJ010000003">
    <property type="protein sequence ID" value="MBL6455592.1"/>
    <property type="molecule type" value="Genomic_DNA"/>
</dbReference>
<evidence type="ECO:0000313" key="7">
    <source>
        <dbReference type="EMBL" id="MBL6455592.1"/>
    </source>
</evidence>
<evidence type="ECO:0000259" key="6">
    <source>
        <dbReference type="Pfam" id="PF02668"/>
    </source>
</evidence>
<dbReference type="Pfam" id="PF02668">
    <property type="entry name" value="TauD"/>
    <property type="match status" value="1"/>
</dbReference>
<dbReference type="PANTHER" id="PTHR43779">
    <property type="entry name" value="DIOXYGENASE RV0097-RELATED"/>
    <property type="match status" value="1"/>
</dbReference>
<dbReference type="RefSeq" id="WP_202825324.1">
    <property type="nucleotide sequence ID" value="NZ_JAEUXJ010000003.1"/>
</dbReference>
<keyword evidence="4" id="KW-0560">Oxidoreductase</keyword>
<keyword evidence="2" id="KW-0479">Metal-binding</keyword>
<evidence type="ECO:0000256" key="5">
    <source>
        <dbReference type="ARBA" id="ARBA00023004"/>
    </source>
</evidence>
<reference evidence="7 8" key="1">
    <citation type="submission" date="2021-01" db="EMBL/GenBank/DDBJ databases">
        <title>Belnapia mucosa sp. nov. and Belnapia arida sp. nov., isolated from the Tabernas Desert (Almeria, Spain).</title>
        <authorList>
            <person name="Molina-Menor E."/>
            <person name="Vidal-Verdu A."/>
            <person name="Calonge A."/>
            <person name="Satari L."/>
            <person name="Pereto Magraner J."/>
            <person name="Porcar Miralles M."/>
        </authorList>
    </citation>
    <scope>NUCLEOTIDE SEQUENCE [LARGE SCALE GENOMIC DNA]</scope>
    <source>
        <strain evidence="7 8">T6</strain>
    </source>
</reference>
<evidence type="ECO:0000313" key="8">
    <source>
        <dbReference type="Proteomes" id="UP000606490"/>
    </source>
</evidence>
<dbReference type="Gene3D" id="3.60.130.10">
    <property type="entry name" value="Clavaminate synthase-like"/>
    <property type="match status" value="1"/>
</dbReference>
<evidence type="ECO:0000256" key="1">
    <source>
        <dbReference type="ARBA" id="ARBA00005896"/>
    </source>
</evidence>
<evidence type="ECO:0000256" key="3">
    <source>
        <dbReference type="ARBA" id="ARBA00022964"/>
    </source>
</evidence>
<accession>A0ABS1V203</accession>
<dbReference type="InterPro" id="IPR003819">
    <property type="entry name" value="TauD/TfdA-like"/>
</dbReference>
<dbReference type="PANTHER" id="PTHR43779:SF3">
    <property type="entry name" value="(3R)-3-[(CARBOXYMETHYL)AMINO]FATTY ACID OXYGENASE_DECARBOXYLASE"/>
    <property type="match status" value="1"/>
</dbReference>
<gene>
    <name evidence="7" type="ORF">JMJ55_09680</name>
</gene>
<protein>
    <submittedName>
        <fullName evidence="7">TauD/TfdA family dioxygenase</fullName>
    </submittedName>
</protein>
<proteinExistence type="inferred from homology"/>
<feature type="domain" description="TauD/TfdA-like" evidence="6">
    <location>
        <begin position="14"/>
        <end position="289"/>
    </location>
</feature>
<dbReference type="GO" id="GO:0051213">
    <property type="term" value="F:dioxygenase activity"/>
    <property type="evidence" value="ECO:0007669"/>
    <property type="project" value="UniProtKB-KW"/>
</dbReference>
<keyword evidence="3 7" id="KW-0223">Dioxygenase</keyword>